<feature type="domain" description="HTH marR-type" evidence="1">
    <location>
        <begin position="11"/>
        <end position="147"/>
    </location>
</feature>
<evidence type="ECO:0000313" key="3">
    <source>
        <dbReference type="Proteomes" id="UP001500363"/>
    </source>
</evidence>
<dbReference type="RefSeq" id="WP_344173596.1">
    <property type="nucleotide sequence ID" value="NZ_BAAANC010000001.1"/>
</dbReference>
<organism evidence="2 3">
    <name type="scientific">Kribbella lupini</name>
    <dbReference type="NCBI Taxonomy" id="291602"/>
    <lineage>
        <taxon>Bacteria</taxon>
        <taxon>Bacillati</taxon>
        <taxon>Actinomycetota</taxon>
        <taxon>Actinomycetes</taxon>
        <taxon>Propionibacteriales</taxon>
        <taxon>Kribbellaceae</taxon>
        <taxon>Kribbella</taxon>
    </lineage>
</organism>
<dbReference type="InterPro" id="IPR000835">
    <property type="entry name" value="HTH_MarR-typ"/>
</dbReference>
<dbReference type="InterPro" id="IPR036388">
    <property type="entry name" value="WH-like_DNA-bd_sf"/>
</dbReference>
<dbReference type="PRINTS" id="PR00598">
    <property type="entry name" value="HTHMARR"/>
</dbReference>
<proteinExistence type="predicted"/>
<protein>
    <recommendedName>
        <fullName evidence="1">HTH marR-type domain-containing protein</fullName>
    </recommendedName>
</protein>
<dbReference type="PANTHER" id="PTHR33164">
    <property type="entry name" value="TRANSCRIPTIONAL REGULATOR, MARR FAMILY"/>
    <property type="match status" value="1"/>
</dbReference>
<dbReference type="InterPro" id="IPR039422">
    <property type="entry name" value="MarR/SlyA-like"/>
</dbReference>
<evidence type="ECO:0000313" key="2">
    <source>
        <dbReference type="EMBL" id="GAA1523561.1"/>
    </source>
</evidence>
<dbReference type="SUPFAM" id="SSF46785">
    <property type="entry name" value="Winged helix' DNA-binding domain"/>
    <property type="match status" value="1"/>
</dbReference>
<dbReference type="EMBL" id="BAAANC010000001">
    <property type="protein sequence ID" value="GAA1523561.1"/>
    <property type="molecule type" value="Genomic_DNA"/>
</dbReference>
<dbReference type="Proteomes" id="UP001500363">
    <property type="component" value="Unassembled WGS sequence"/>
</dbReference>
<accession>A0ABN2AQP9</accession>
<comment type="caution">
    <text evidence="2">The sequence shown here is derived from an EMBL/GenBank/DDBJ whole genome shotgun (WGS) entry which is preliminary data.</text>
</comment>
<dbReference type="SMART" id="SM00347">
    <property type="entry name" value="HTH_MARR"/>
    <property type="match status" value="1"/>
</dbReference>
<reference evidence="2 3" key="1">
    <citation type="journal article" date="2019" name="Int. J. Syst. Evol. Microbiol.">
        <title>The Global Catalogue of Microorganisms (GCM) 10K type strain sequencing project: providing services to taxonomists for standard genome sequencing and annotation.</title>
        <authorList>
            <consortium name="The Broad Institute Genomics Platform"/>
            <consortium name="The Broad Institute Genome Sequencing Center for Infectious Disease"/>
            <person name="Wu L."/>
            <person name="Ma J."/>
        </authorList>
    </citation>
    <scope>NUCLEOTIDE SEQUENCE [LARGE SCALE GENOMIC DNA]</scope>
    <source>
        <strain evidence="2 3">JCM 14303</strain>
    </source>
</reference>
<gene>
    <name evidence="2" type="ORF">GCM10009741_26480</name>
</gene>
<dbReference type="Pfam" id="PF12802">
    <property type="entry name" value="MarR_2"/>
    <property type="match status" value="1"/>
</dbReference>
<dbReference type="Gene3D" id="1.10.10.10">
    <property type="entry name" value="Winged helix-like DNA-binding domain superfamily/Winged helix DNA-binding domain"/>
    <property type="match status" value="1"/>
</dbReference>
<dbReference type="InterPro" id="IPR036390">
    <property type="entry name" value="WH_DNA-bd_sf"/>
</dbReference>
<sequence>MTARKPTDGGRDELVRLVQALVAEGQRIGHAFAHRHGVHGTDVEALIRVLVAGDGGRPLTAGELASELGLTTGAVTTLLDRLERAGHVRRERDDKDRRRVNLHYGDAGLELAQQFFTPLGDLHRAATGDFSPEELATVRRYLGATIGAFRTYREQLDSGKA</sequence>
<evidence type="ECO:0000259" key="1">
    <source>
        <dbReference type="PROSITE" id="PS50995"/>
    </source>
</evidence>
<dbReference type="PANTHER" id="PTHR33164:SF106">
    <property type="entry name" value="TRANSCRIPTIONAL REGULATORY PROTEIN"/>
    <property type="match status" value="1"/>
</dbReference>
<keyword evidence="3" id="KW-1185">Reference proteome</keyword>
<dbReference type="PROSITE" id="PS50995">
    <property type="entry name" value="HTH_MARR_2"/>
    <property type="match status" value="1"/>
</dbReference>
<name>A0ABN2AQP9_9ACTN</name>